<protein>
    <submittedName>
        <fullName evidence="7">CidA/LrgA family protein</fullName>
    </submittedName>
</protein>
<evidence type="ECO:0000256" key="1">
    <source>
        <dbReference type="ARBA" id="ARBA00004651"/>
    </source>
</evidence>
<comment type="subcellular location">
    <subcellularLocation>
        <location evidence="1">Cell membrane</location>
        <topology evidence="1">Multi-pass membrane protein</topology>
    </subcellularLocation>
</comment>
<dbReference type="AlphaFoldDB" id="A0A8J3F3V1"/>
<evidence type="ECO:0000313" key="8">
    <source>
        <dbReference type="Proteomes" id="UP000642180"/>
    </source>
</evidence>
<sequence length="117" mass="12538">MLDTLLTLLVFQTMGEGLVHVFSLPIPGPVIGMLLLLGYLILRKGIADKLAPTTNQLLAHMALLFVPAGVGISVHMGRIADEWLPITVSVVASTLLSIIATALVIRWLSRSKQEAGQ</sequence>
<evidence type="ECO:0000256" key="6">
    <source>
        <dbReference type="SAM" id="Phobius"/>
    </source>
</evidence>
<dbReference type="RefSeq" id="WP_188381436.1">
    <property type="nucleotide sequence ID" value="NZ_BMDI01000002.1"/>
</dbReference>
<keyword evidence="8" id="KW-1185">Reference proteome</keyword>
<keyword evidence="4 6" id="KW-1133">Transmembrane helix</keyword>
<proteinExistence type="predicted"/>
<dbReference type="GO" id="GO:0005886">
    <property type="term" value="C:plasma membrane"/>
    <property type="evidence" value="ECO:0007669"/>
    <property type="project" value="UniProtKB-SubCell"/>
</dbReference>
<evidence type="ECO:0000256" key="5">
    <source>
        <dbReference type="ARBA" id="ARBA00023136"/>
    </source>
</evidence>
<dbReference type="EMBL" id="BMDI01000002">
    <property type="protein sequence ID" value="GGI20110.1"/>
    <property type="molecule type" value="Genomic_DNA"/>
</dbReference>
<name>A0A8J3F3V1_9BURK</name>
<keyword evidence="5 6" id="KW-0472">Membrane</keyword>
<dbReference type="Pfam" id="PF03788">
    <property type="entry name" value="LrgA"/>
    <property type="match status" value="1"/>
</dbReference>
<dbReference type="PANTHER" id="PTHR33931">
    <property type="entry name" value="HOLIN-LIKE PROTEIN CIDA-RELATED"/>
    <property type="match status" value="1"/>
</dbReference>
<reference evidence="8" key="1">
    <citation type="journal article" date="2019" name="Int. J. Syst. Evol. Microbiol.">
        <title>The Global Catalogue of Microorganisms (GCM) 10K type strain sequencing project: providing services to taxonomists for standard genome sequencing and annotation.</title>
        <authorList>
            <consortium name="The Broad Institute Genomics Platform"/>
            <consortium name="The Broad Institute Genome Sequencing Center for Infectious Disease"/>
            <person name="Wu L."/>
            <person name="Ma J."/>
        </authorList>
    </citation>
    <scope>NUCLEOTIDE SEQUENCE [LARGE SCALE GENOMIC DNA]</scope>
    <source>
        <strain evidence="8">CCM 2767</strain>
    </source>
</reference>
<comment type="caution">
    <text evidence="7">The sequence shown here is derived from an EMBL/GenBank/DDBJ whole genome shotgun (WGS) entry which is preliminary data.</text>
</comment>
<feature type="transmembrane region" description="Helical" evidence="6">
    <location>
        <begin position="25"/>
        <end position="42"/>
    </location>
</feature>
<keyword evidence="3 6" id="KW-0812">Transmembrane</keyword>
<keyword evidence="2" id="KW-1003">Cell membrane</keyword>
<evidence type="ECO:0000256" key="4">
    <source>
        <dbReference type="ARBA" id="ARBA00022989"/>
    </source>
</evidence>
<dbReference type="Proteomes" id="UP000642180">
    <property type="component" value="Unassembled WGS sequence"/>
</dbReference>
<dbReference type="InterPro" id="IPR005538">
    <property type="entry name" value="LrgA/CidA"/>
</dbReference>
<evidence type="ECO:0000256" key="2">
    <source>
        <dbReference type="ARBA" id="ARBA00022475"/>
    </source>
</evidence>
<accession>A0A8J3F3V1</accession>
<feature type="transmembrane region" description="Helical" evidence="6">
    <location>
        <begin position="83"/>
        <end position="108"/>
    </location>
</feature>
<feature type="transmembrane region" description="Helical" evidence="6">
    <location>
        <begin position="57"/>
        <end position="77"/>
    </location>
</feature>
<evidence type="ECO:0000256" key="3">
    <source>
        <dbReference type="ARBA" id="ARBA00022692"/>
    </source>
</evidence>
<gene>
    <name evidence="7" type="ORF">GCM10008066_22390</name>
</gene>
<evidence type="ECO:0000313" key="7">
    <source>
        <dbReference type="EMBL" id="GGI20110.1"/>
    </source>
</evidence>
<dbReference type="PANTHER" id="PTHR33931:SF2">
    <property type="entry name" value="HOLIN-LIKE PROTEIN CIDA"/>
    <property type="match status" value="1"/>
</dbReference>
<organism evidence="7 8">
    <name type="scientific">Oxalicibacterium faecigallinarum</name>
    <dbReference type="NCBI Taxonomy" id="573741"/>
    <lineage>
        <taxon>Bacteria</taxon>
        <taxon>Pseudomonadati</taxon>
        <taxon>Pseudomonadota</taxon>
        <taxon>Betaproteobacteria</taxon>
        <taxon>Burkholderiales</taxon>
        <taxon>Oxalobacteraceae</taxon>
        <taxon>Oxalicibacterium</taxon>
    </lineage>
</organism>